<dbReference type="InterPro" id="IPR038594">
    <property type="entry name" value="SepF-like_sf"/>
</dbReference>
<dbReference type="HAMAP" id="MF_01197">
    <property type="entry name" value="SepF"/>
    <property type="match status" value="1"/>
</dbReference>
<protein>
    <recommendedName>
        <fullName evidence="5">Cell division protein SepF</fullName>
    </recommendedName>
</protein>
<keyword evidence="8" id="KW-1185">Reference proteome</keyword>
<keyword evidence="3 5" id="KW-0131">Cell cycle</keyword>
<proteinExistence type="inferred from homology"/>
<organism evidence="7 8">
    <name type="scientific">Roseburia lenta</name>
    <dbReference type="NCBI Taxonomy" id="2763061"/>
    <lineage>
        <taxon>Bacteria</taxon>
        <taxon>Bacillati</taxon>
        <taxon>Bacillota</taxon>
        <taxon>Clostridia</taxon>
        <taxon>Lachnospirales</taxon>
        <taxon>Lachnospiraceae</taxon>
        <taxon>Roseburia</taxon>
    </lineage>
</organism>
<accession>A0ABR7GEC7</accession>
<keyword evidence="1 5" id="KW-0132">Cell division</keyword>
<dbReference type="GO" id="GO:0051301">
    <property type="term" value="P:cell division"/>
    <property type="evidence" value="ECO:0007669"/>
    <property type="project" value="UniProtKB-KW"/>
</dbReference>
<comment type="similarity">
    <text evidence="5">Belongs to the SepF family.</text>
</comment>
<evidence type="ECO:0000256" key="3">
    <source>
        <dbReference type="ARBA" id="ARBA00023306"/>
    </source>
</evidence>
<evidence type="ECO:0000256" key="6">
    <source>
        <dbReference type="SAM" id="MobiDB-lite"/>
    </source>
</evidence>
<dbReference type="EMBL" id="JACOPG010000001">
    <property type="protein sequence ID" value="MBC5685146.1"/>
    <property type="molecule type" value="Genomic_DNA"/>
</dbReference>
<dbReference type="PANTHER" id="PTHR35798">
    <property type="entry name" value="CELL DIVISION PROTEIN SEPF"/>
    <property type="match status" value="1"/>
</dbReference>
<gene>
    <name evidence="5" type="primary">sepF</name>
    <name evidence="7" type="ORF">H8R94_00725</name>
</gene>
<comment type="subunit">
    <text evidence="5">Homodimer. Interacts with FtsZ.</text>
</comment>
<evidence type="ECO:0000313" key="8">
    <source>
        <dbReference type="Proteomes" id="UP000643810"/>
    </source>
</evidence>
<keyword evidence="5" id="KW-0963">Cytoplasm</keyword>
<dbReference type="Pfam" id="PF04472">
    <property type="entry name" value="SepF"/>
    <property type="match status" value="1"/>
</dbReference>
<dbReference type="PANTHER" id="PTHR35798:SF1">
    <property type="entry name" value="CELL DIVISION PROTEIN SEPF"/>
    <property type="match status" value="1"/>
</dbReference>
<evidence type="ECO:0000313" key="7">
    <source>
        <dbReference type="EMBL" id="MBC5685146.1"/>
    </source>
</evidence>
<feature type="region of interest" description="Disordered" evidence="6">
    <location>
        <begin position="18"/>
        <end position="94"/>
    </location>
</feature>
<evidence type="ECO:0000256" key="5">
    <source>
        <dbReference type="HAMAP-Rule" id="MF_01197"/>
    </source>
</evidence>
<dbReference type="Proteomes" id="UP000643810">
    <property type="component" value="Unassembled WGS sequence"/>
</dbReference>
<dbReference type="InterPro" id="IPR023052">
    <property type="entry name" value="Cell_div_SepF"/>
</dbReference>
<name>A0ABR7GEC7_9FIRM</name>
<comment type="subcellular location">
    <subcellularLocation>
        <location evidence="5">Cytoplasm</location>
    </subcellularLocation>
    <text evidence="5">Localizes to the division site, in a FtsZ-dependent manner.</text>
</comment>
<dbReference type="InterPro" id="IPR007561">
    <property type="entry name" value="Cell_div_SepF/SepF-rel"/>
</dbReference>
<feature type="compositionally biased region" description="Acidic residues" evidence="6">
    <location>
        <begin position="18"/>
        <end position="39"/>
    </location>
</feature>
<keyword evidence="2 5" id="KW-0717">Septation</keyword>
<dbReference type="Gene3D" id="3.30.110.150">
    <property type="entry name" value="SepF-like protein"/>
    <property type="match status" value="1"/>
</dbReference>
<evidence type="ECO:0000256" key="4">
    <source>
        <dbReference type="ARBA" id="ARBA00044936"/>
    </source>
</evidence>
<sequence length="192" mass="21623">MAFFDRMLDVMKLGEDEDDYYDDDEMYDDDDYDDYDDYDDHSIFHLFGKKDDDEDEEEDEQPRVVKAKPTPSVKEKPAAKASSKITPMRASRKGNSTNMEVCVIKPSSFEDAREISETLLADRTVILNMEGLDLGLAQRIIDFTSGCCYAIDGNLQKVSNYIFIITPAAVDISGDLQGIVDAFDFSGIQTGF</sequence>
<evidence type="ECO:0000256" key="1">
    <source>
        <dbReference type="ARBA" id="ARBA00022618"/>
    </source>
</evidence>
<comment type="caution">
    <text evidence="7">The sequence shown here is derived from an EMBL/GenBank/DDBJ whole genome shotgun (WGS) entry which is preliminary data.</text>
</comment>
<evidence type="ECO:0000256" key="2">
    <source>
        <dbReference type="ARBA" id="ARBA00023210"/>
    </source>
</evidence>
<comment type="function">
    <text evidence="4 5">Cell division protein that is part of the divisome complex and is recruited early to the Z-ring. Probably stimulates Z-ring formation, perhaps through the cross-linking of FtsZ protofilaments. Its function overlaps with FtsA.</text>
</comment>
<dbReference type="RefSeq" id="WP_186853597.1">
    <property type="nucleotide sequence ID" value="NZ_JACOPG010000001.1"/>
</dbReference>
<feature type="compositionally biased region" description="Basic and acidic residues" evidence="6">
    <location>
        <begin position="40"/>
        <end position="51"/>
    </location>
</feature>
<reference evidence="7 8" key="1">
    <citation type="submission" date="2020-08" db="EMBL/GenBank/DDBJ databases">
        <title>Genome public.</title>
        <authorList>
            <person name="Liu C."/>
            <person name="Sun Q."/>
        </authorList>
    </citation>
    <scope>NUCLEOTIDE SEQUENCE [LARGE SCALE GENOMIC DNA]</scope>
    <source>
        <strain evidence="7 8">NSJ-9</strain>
    </source>
</reference>